<dbReference type="Pfam" id="PF01541">
    <property type="entry name" value="GIY-YIG"/>
    <property type="match status" value="1"/>
</dbReference>
<dbReference type="CDD" id="cd10449">
    <property type="entry name" value="GIY-YIG_SLX1_like"/>
    <property type="match status" value="1"/>
</dbReference>
<comment type="caution">
    <text evidence="2">The sequence shown here is derived from an EMBL/GenBank/DDBJ whole genome shotgun (WGS) entry which is preliminary data.</text>
</comment>
<reference evidence="2" key="1">
    <citation type="submission" date="2021-01" db="EMBL/GenBank/DDBJ databases">
        <title>Marivirga sp. nov., isolated from intertidal surface sediments.</title>
        <authorList>
            <person name="Zhang M."/>
        </authorList>
    </citation>
    <scope>NUCLEOTIDE SEQUENCE</scope>
    <source>
        <strain evidence="2">SM1354</strain>
    </source>
</reference>
<evidence type="ECO:0000313" key="3">
    <source>
        <dbReference type="Proteomes" id="UP000642920"/>
    </source>
</evidence>
<dbReference type="InterPro" id="IPR000305">
    <property type="entry name" value="GIY-YIG_endonuc"/>
</dbReference>
<keyword evidence="3" id="KW-1185">Reference proteome</keyword>
<dbReference type="RefSeq" id="WP_201917687.1">
    <property type="nucleotide sequence ID" value="NZ_JAERQG010000001.1"/>
</dbReference>
<feature type="domain" description="GIY-YIG" evidence="1">
    <location>
        <begin position="1"/>
        <end position="75"/>
    </location>
</feature>
<dbReference type="Proteomes" id="UP000642920">
    <property type="component" value="Unassembled WGS sequence"/>
</dbReference>
<gene>
    <name evidence="2" type="ORF">JKP34_03320</name>
</gene>
<dbReference type="EMBL" id="JAERQG010000001">
    <property type="protein sequence ID" value="MBL0764266.1"/>
    <property type="molecule type" value="Genomic_DNA"/>
</dbReference>
<dbReference type="Gene3D" id="3.40.1440.10">
    <property type="entry name" value="GIY-YIG endonuclease"/>
    <property type="match status" value="1"/>
</dbReference>
<protein>
    <submittedName>
        <fullName evidence="2">GIY-YIG nuclease family protein</fullName>
    </submittedName>
</protein>
<evidence type="ECO:0000259" key="1">
    <source>
        <dbReference type="PROSITE" id="PS50164"/>
    </source>
</evidence>
<evidence type="ECO:0000313" key="2">
    <source>
        <dbReference type="EMBL" id="MBL0764266.1"/>
    </source>
</evidence>
<organism evidence="2 3">
    <name type="scientific">Marivirga atlantica</name>
    <dbReference type="NCBI Taxonomy" id="1548457"/>
    <lineage>
        <taxon>Bacteria</taxon>
        <taxon>Pseudomonadati</taxon>
        <taxon>Bacteroidota</taxon>
        <taxon>Cytophagia</taxon>
        <taxon>Cytophagales</taxon>
        <taxon>Marivirgaceae</taxon>
        <taxon>Marivirga</taxon>
    </lineage>
</organism>
<name>A0A937ACR1_9BACT</name>
<proteinExistence type="predicted"/>
<sequence length="78" mass="9385">MYTVYAIKSLSSNYVYKGLTSDLEERLRRHNAGLEKTTKPYCPFKLIYKKEFETRLEARNHEKYLKSGIGREFLKRYL</sequence>
<dbReference type="SUPFAM" id="SSF82771">
    <property type="entry name" value="GIY-YIG endonuclease"/>
    <property type="match status" value="1"/>
</dbReference>
<dbReference type="AlphaFoldDB" id="A0A937ACR1"/>
<dbReference type="PROSITE" id="PS50164">
    <property type="entry name" value="GIY_YIG"/>
    <property type="match status" value="1"/>
</dbReference>
<dbReference type="InterPro" id="IPR035901">
    <property type="entry name" value="GIY-YIG_endonuc_sf"/>
</dbReference>
<accession>A0A937ACR1</accession>